<evidence type="ECO:0000313" key="7">
    <source>
        <dbReference type="EMBL" id="SFJ76680.1"/>
    </source>
</evidence>
<keyword evidence="7" id="KW-0946">Virion</keyword>
<evidence type="ECO:0000256" key="2">
    <source>
        <dbReference type="ARBA" id="ARBA00023002"/>
    </source>
</evidence>
<protein>
    <submittedName>
        <fullName evidence="7">Multicopper oxidase with three cupredoxin domains (Includes cell division protein FtsP and spore coat protein CotA)</fullName>
    </submittedName>
</protein>
<keyword evidence="2" id="KW-0560">Oxidoreductase</keyword>
<proteinExistence type="predicted"/>
<feature type="transmembrane region" description="Helical" evidence="3">
    <location>
        <begin position="151"/>
        <end position="170"/>
    </location>
</feature>
<accession>A0A1I3U143</accession>
<feature type="domain" description="Plastocyanin-like" evidence="6">
    <location>
        <begin position="276"/>
        <end position="390"/>
    </location>
</feature>
<dbReference type="InterPro" id="IPR002355">
    <property type="entry name" value="Cu_oxidase_Cu_BS"/>
</dbReference>
<dbReference type="Gene3D" id="2.60.40.420">
    <property type="entry name" value="Cupredoxins - blue copper proteins"/>
    <property type="match status" value="2"/>
</dbReference>
<feature type="transmembrane region" description="Helical" evidence="3">
    <location>
        <begin position="6"/>
        <end position="28"/>
    </location>
</feature>
<keyword evidence="7" id="KW-0132">Cell division</keyword>
<dbReference type="RefSeq" id="WP_093231345.1">
    <property type="nucleotide sequence ID" value="NZ_FORR01000021.1"/>
</dbReference>
<dbReference type="SUPFAM" id="SSF49503">
    <property type="entry name" value="Cupredoxins"/>
    <property type="match status" value="3"/>
</dbReference>
<keyword evidence="3" id="KW-0812">Transmembrane</keyword>
<dbReference type="EMBL" id="FORR01000021">
    <property type="protein sequence ID" value="SFJ76680.1"/>
    <property type="molecule type" value="Genomic_DNA"/>
</dbReference>
<dbReference type="AlphaFoldDB" id="A0A1I3U143"/>
<dbReference type="Pfam" id="PF00394">
    <property type="entry name" value="Cu-oxidase"/>
    <property type="match status" value="1"/>
</dbReference>
<keyword evidence="8" id="KW-1185">Reference proteome</keyword>
<organism evidence="7 8">
    <name type="scientific">Thermoflavimicrobium dichotomicum</name>
    <dbReference type="NCBI Taxonomy" id="46223"/>
    <lineage>
        <taxon>Bacteria</taxon>
        <taxon>Bacillati</taxon>
        <taxon>Bacillota</taxon>
        <taxon>Bacilli</taxon>
        <taxon>Bacillales</taxon>
        <taxon>Thermoactinomycetaceae</taxon>
        <taxon>Thermoflavimicrobium</taxon>
    </lineage>
</organism>
<dbReference type="Proteomes" id="UP000199545">
    <property type="component" value="Unassembled WGS sequence"/>
</dbReference>
<feature type="transmembrane region" description="Helical" evidence="3">
    <location>
        <begin position="81"/>
        <end position="103"/>
    </location>
</feature>
<evidence type="ECO:0000313" key="8">
    <source>
        <dbReference type="Proteomes" id="UP000199545"/>
    </source>
</evidence>
<feature type="transmembrane region" description="Helical" evidence="3">
    <location>
        <begin position="124"/>
        <end position="145"/>
    </location>
</feature>
<gene>
    <name evidence="7" type="ORF">SAMN05421852_1217</name>
</gene>
<name>A0A1I3U143_9BACL</name>
<keyword evidence="3" id="KW-0472">Membrane</keyword>
<dbReference type="Pfam" id="PF07732">
    <property type="entry name" value="Cu-oxidase_3"/>
    <property type="match status" value="1"/>
</dbReference>
<dbReference type="InterPro" id="IPR011706">
    <property type="entry name" value="Cu-oxidase_C"/>
</dbReference>
<evidence type="ECO:0000259" key="6">
    <source>
        <dbReference type="Pfam" id="PF07732"/>
    </source>
</evidence>
<keyword evidence="7" id="KW-0167">Capsid protein</keyword>
<feature type="domain" description="Plastocyanin-like" evidence="5">
    <location>
        <begin position="567"/>
        <end position="668"/>
    </location>
</feature>
<feature type="domain" description="Plastocyanin-like" evidence="4">
    <location>
        <begin position="395"/>
        <end position="490"/>
    </location>
</feature>
<dbReference type="GO" id="GO:0051301">
    <property type="term" value="P:cell division"/>
    <property type="evidence" value="ECO:0007669"/>
    <property type="project" value="UniProtKB-KW"/>
</dbReference>
<dbReference type="PANTHER" id="PTHR11709">
    <property type="entry name" value="MULTI-COPPER OXIDASE"/>
    <property type="match status" value="1"/>
</dbReference>
<dbReference type="InterPro" id="IPR008972">
    <property type="entry name" value="Cupredoxin"/>
</dbReference>
<reference evidence="7 8" key="1">
    <citation type="submission" date="2016-10" db="EMBL/GenBank/DDBJ databases">
        <authorList>
            <person name="de Groot N.N."/>
        </authorList>
    </citation>
    <scope>NUCLEOTIDE SEQUENCE [LARGE SCALE GENOMIC DNA]</scope>
    <source>
        <strain evidence="7 8">DSM 44778</strain>
    </source>
</reference>
<dbReference type="CDD" id="cd04202">
    <property type="entry name" value="CuRO_D2_2dMcoN_like"/>
    <property type="match status" value="1"/>
</dbReference>
<dbReference type="GO" id="GO:0016491">
    <property type="term" value="F:oxidoreductase activity"/>
    <property type="evidence" value="ECO:0007669"/>
    <property type="project" value="UniProtKB-KW"/>
</dbReference>
<dbReference type="CDD" id="cd13861">
    <property type="entry name" value="CuRO_1_CumA_like"/>
    <property type="match status" value="1"/>
</dbReference>
<evidence type="ECO:0000259" key="5">
    <source>
        <dbReference type="Pfam" id="PF07731"/>
    </source>
</evidence>
<dbReference type="GO" id="GO:0005507">
    <property type="term" value="F:copper ion binding"/>
    <property type="evidence" value="ECO:0007669"/>
    <property type="project" value="InterPro"/>
</dbReference>
<dbReference type="Pfam" id="PF07731">
    <property type="entry name" value="Cu-oxidase_2"/>
    <property type="match status" value="1"/>
</dbReference>
<keyword evidence="7" id="KW-0131">Cell cycle</keyword>
<dbReference type="STRING" id="46223.SAMN05421852_1217"/>
<feature type="transmembrane region" description="Helical" evidence="3">
    <location>
        <begin position="190"/>
        <end position="210"/>
    </location>
</feature>
<evidence type="ECO:0000259" key="4">
    <source>
        <dbReference type="Pfam" id="PF00394"/>
    </source>
</evidence>
<dbReference type="PROSITE" id="PS00080">
    <property type="entry name" value="MULTICOPPER_OXIDASE2"/>
    <property type="match status" value="1"/>
</dbReference>
<dbReference type="InterPro" id="IPR001117">
    <property type="entry name" value="Cu-oxidase_2nd"/>
</dbReference>
<dbReference type="InterPro" id="IPR045087">
    <property type="entry name" value="Cu-oxidase_fam"/>
</dbReference>
<dbReference type="InterPro" id="IPR011707">
    <property type="entry name" value="Cu-oxidase-like_N"/>
</dbReference>
<evidence type="ECO:0000256" key="3">
    <source>
        <dbReference type="SAM" id="Phobius"/>
    </source>
</evidence>
<sequence>MFLMLLSYTETVVAFLLWILFIWNARMIKNLPYHSEERTFRKKAKRARILYILILFIVLIHAGMVTLEGGMLGWKLVAEKVWTVLLPLLLPVAFTLAYTLPTLNRIANSKEDSLADFQELRLSAANPVFVVPVRAAVLGSFFSYWNTIVLPVSWLYDGVIFVLFVITIWLMQKKRYQMQSFVKPSWLVRIMRKISVAVIVIVVSLGWFFLNMEQSRLPDRFSMMDHKNVDFGDQTTEGHGVHHAHHASGNEKNISVTELKGPSGHPDRRFTLVAQKKKVRLISGKVVDAWTFNGQIPGPELRMREGELVEVTLINKDIQEGVTIHWHGLNVPNREDGVAGVTQDAVQPNERYVYRFRVNQVGTYWYHSHQQSDLQVEKGLFGYLVVEPKKPLAEEKEITVLGHQWKTGQGEVFAFNDADTVKRQIVKQGTKVRLRLANTSNLPMQFVLIGAPFQVVAIDGNDVHQPNTIANQELKLAAGGRYDIRFTMPNHPVFLTGSREYNPSSAGLLLSPDGKGEVPKVPKDLKPFDPALYGKPKPGTNTPHSFDREYTMVFDNKMGFYDGRFNALWLINGKVFPETPMLMVKEGEWVKTTFINRSGMDHPMHLHGHHMLVLSKNGKPVTGSPWWVDTLNVAPGKSYEVAFRANNPGIWMDHCHNLDHARVGMTLHLSYEGISSPFMAGRETKNQPE</sequence>
<evidence type="ECO:0000256" key="1">
    <source>
        <dbReference type="ARBA" id="ARBA00022723"/>
    </source>
</evidence>
<keyword evidence="1" id="KW-0479">Metal-binding</keyword>
<dbReference type="OrthoDB" id="9757546at2"/>
<feature type="transmembrane region" description="Helical" evidence="3">
    <location>
        <begin position="49"/>
        <end position="69"/>
    </location>
</feature>
<keyword evidence="3" id="KW-1133">Transmembrane helix</keyword>